<keyword evidence="10" id="KW-1185">Reference proteome</keyword>
<dbReference type="SUPFAM" id="SSF54862">
    <property type="entry name" value="4Fe-4S ferredoxins"/>
    <property type="match status" value="1"/>
</dbReference>
<dbReference type="PROSITE" id="PS51379">
    <property type="entry name" value="4FE4S_FER_2"/>
    <property type="match status" value="1"/>
</dbReference>
<sequence length="483" mass="52948">MSHMKAEPDKASKPHHQAYASAGTIHPRSVRGLFRNLKWWAMGVLLAVWHLSPFLRWDRGPGAPDQAILIDLPGRRAYFFFIEIWPQEVYYLTGLLLFAAIALFFMSALAGRLWCGFLCWQTVYTDVFVQIERLVIGERNARIALDKQKWGGAKLAKKVIVHGLWLAVSAACGIGFTLYFDNAVELLPQILSGQASFAIYGAIAVVGGGCYVMAGLAREQVCIYMCPYARFQSAMFDEHSAIISYEAWRGEKRGPAKVGDDFSSRGHCVDCNICVQSCPTGIDIRNGNQLACIGCGLCIDACNTVMDRYGLPHGLITYDSVSNQQARERGEKHPKIKLLRARTLVYVAILSVIGGVMLYALGTRKTLDVNVLHERSPLYVELSSGDVRNGYTYKVLNMVRQDRDLTLTVSGIDGAQIELVGENGTGPTAKLHASGDMVGTFRVYVTAPRASVPDAKTSFDFILTDAAAGVTVRSSTVFAAPGE</sequence>
<dbReference type="Pfam" id="PF13746">
    <property type="entry name" value="Fer4_18"/>
    <property type="match status" value="1"/>
</dbReference>
<keyword evidence="7" id="KW-1133">Transmembrane helix</keyword>
<dbReference type="GO" id="GO:0051539">
    <property type="term" value="F:4 iron, 4 sulfur cluster binding"/>
    <property type="evidence" value="ECO:0007669"/>
    <property type="project" value="UniProtKB-KW"/>
</dbReference>
<dbReference type="PANTHER" id="PTHR30176:SF3">
    <property type="entry name" value="FERREDOXIN-TYPE PROTEIN NAPH"/>
    <property type="match status" value="1"/>
</dbReference>
<organism evidence="9 10">
    <name type="scientific">Magnetospirillum aberrantis SpK</name>
    <dbReference type="NCBI Taxonomy" id="908842"/>
    <lineage>
        <taxon>Bacteria</taxon>
        <taxon>Pseudomonadati</taxon>
        <taxon>Pseudomonadota</taxon>
        <taxon>Alphaproteobacteria</taxon>
        <taxon>Rhodospirillales</taxon>
        <taxon>Rhodospirillaceae</taxon>
        <taxon>Magnetospirillum</taxon>
    </lineage>
</organism>
<evidence type="ECO:0000256" key="5">
    <source>
        <dbReference type="ARBA" id="ARBA00023004"/>
    </source>
</evidence>
<feature type="transmembrane region" description="Helical" evidence="7">
    <location>
        <begin position="199"/>
        <end position="217"/>
    </location>
</feature>
<dbReference type="GO" id="GO:0005886">
    <property type="term" value="C:plasma membrane"/>
    <property type="evidence" value="ECO:0007669"/>
    <property type="project" value="TreeGrafter"/>
</dbReference>
<name>A0A7C9UWA9_9PROT</name>
<evidence type="ECO:0000313" key="9">
    <source>
        <dbReference type="EMBL" id="NFV81988.1"/>
    </source>
</evidence>
<dbReference type="AlphaFoldDB" id="A0A7C9UWA9"/>
<dbReference type="NCBIfam" id="TIGR02745">
    <property type="entry name" value="ccoG_rdxA_fixG"/>
    <property type="match status" value="1"/>
</dbReference>
<dbReference type="InterPro" id="IPR017896">
    <property type="entry name" value="4Fe4S_Fe-S-bd"/>
</dbReference>
<feature type="domain" description="4Fe-4S ferredoxin-type" evidence="8">
    <location>
        <begin position="254"/>
        <end position="287"/>
    </location>
</feature>
<evidence type="ECO:0000256" key="6">
    <source>
        <dbReference type="ARBA" id="ARBA00023014"/>
    </source>
</evidence>
<keyword evidence="1" id="KW-0813">Transport</keyword>
<evidence type="ECO:0000256" key="4">
    <source>
        <dbReference type="ARBA" id="ARBA00022982"/>
    </source>
</evidence>
<dbReference type="InterPro" id="IPR051684">
    <property type="entry name" value="Electron_Trans/Redox"/>
</dbReference>
<evidence type="ECO:0000256" key="7">
    <source>
        <dbReference type="SAM" id="Phobius"/>
    </source>
</evidence>
<gene>
    <name evidence="9" type="primary">ccoG</name>
    <name evidence="9" type="ORF">G4223_17905</name>
</gene>
<reference evidence="9 10" key="1">
    <citation type="submission" date="2020-02" db="EMBL/GenBank/DDBJ databases">
        <authorList>
            <person name="Dziuba M."/>
            <person name="Kuznetsov B."/>
            <person name="Mardanov A."/>
            <person name="Ravin N."/>
            <person name="Grouzdev D."/>
        </authorList>
    </citation>
    <scope>NUCLEOTIDE SEQUENCE [LARGE SCALE GENOMIC DNA]</scope>
    <source>
        <strain evidence="9 10">SpK</strain>
    </source>
</reference>
<evidence type="ECO:0000259" key="8">
    <source>
        <dbReference type="PROSITE" id="PS51379"/>
    </source>
</evidence>
<keyword evidence="7" id="KW-0472">Membrane</keyword>
<dbReference type="PANTHER" id="PTHR30176">
    <property type="entry name" value="FERREDOXIN-TYPE PROTEIN NAPH"/>
    <property type="match status" value="1"/>
</dbReference>
<dbReference type="Proteomes" id="UP000480684">
    <property type="component" value="Unassembled WGS sequence"/>
</dbReference>
<dbReference type="Pfam" id="PF12801">
    <property type="entry name" value="Fer4_5"/>
    <property type="match status" value="1"/>
</dbReference>
<dbReference type="InterPro" id="IPR013783">
    <property type="entry name" value="Ig-like_fold"/>
</dbReference>
<feature type="transmembrane region" description="Helical" evidence="7">
    <location>
        <begin position="159"/>
        <end position="179"/>
    </location>
</feature>
<proteinExistence type="predicted"/>
<keyword evidence="6" id="KW-0411">Iron-sulfur</keyword>
<evidence type="ECO:0000313" key="10">
    <source>
        <dbReference type="Proteomes" id="UP000480684"/>
    </source>
</evidence>
<dbReference type="PROSITE" id="PS00198">
    <property type="entry name" value="4FE4S_FER_1"/>
    <property type="match status" value="1"/>
</dbReference>
<keyword evidence="2" id="KW-0004">4Fe-4S</keyword>
<keyword evidence="7" id="KW-0812">Transmembrane</keyword>
<protein>
    <submittedName>
        <fullName evidence="9">Cytochrome c oxidase accessory protein CcoG</fullName>
    </submittedName>
</protein>
<comment type="caution">
    <text evidence="9">The sequence shown here is derived from an EMBL/GenBank/DDBJ whole genome shotgun (WGS) entry which is preliminary data.</text>
</comment>
<dbReference type="Gene3D" id="2.60.40.10">
    <property type="entry name" value="Immunoglobulins"/>
    <property type="match status" value="1"/>
</dbReference>
<dbReference type="InterPro" id="IPR017900">
    <property type="entry name" value="4Fe4S_Fe_S_CS"/>
</dbReference>
<keyword evidence="5" id="KW-0408">Iron</keyword>
<evidence type="ECO:0000256" key="3">
    <source>
        <dbReference type="ARBA" id="ARBA00022723"/>
    </source>
</evidence>
<keyword evidence="3" id="KW-0479">Metal-binding</keyword>
<feature type="transmembrane region" description="Helical" evidence="7">
    <location>
        <begin position="343"/>
        <end position="362"/>
    </location>
</feature>
<evidence type="ECO:0000256" key="1">
    <source>
        <dbReference type="ARBA" id="ARBA00022448"/>
    </source>
</evidence>
<dbReference type="EMBL" id="JAAIYP010000044">
    <property type="protein sequence ID" value="NFV81988.1"/>
    <property type="molecule type" value="Genomic_DNA"/>
</dbReference>
<dbReference type="Pfam" id="PF11614">
    <property type="entry name" value="FixG_C"/>
    <property type="match status" value="1"/>
</dbReference>
<accession>A0A7C9UWA9</accession>
<dbReference type="GO" id="GO:0046872">
    <property type="term" value="F:metal ion binding"/>
    <property type="evidence" value="ECO:0007669"/>
    <property type="project" value="UniProtKB-KW"/>
</dbReference>
<dbReference type="InterPro" id="IPR032879">
    <property type="entry name" value="FixG_C"/>
</dbReference>
<feature type="transmembrane region" description="Helical" evidence="7">
    <location>
        <begin position="89"/>
        <end position="110"/>
    </location>
</feature>
<keyword evidence="4" id="KW-0249">Electron transport</keyword>
<dbReference type="InterPro" id="IPR014116">
    <property type="entry name" value="Cyt_c_oxidase_cbb3_FixG"/>
</dbReference>
<evidence type="ECO:0000256" key="2">
    <source>
        <dbReference type="ARBA" id="ARBA00022485"/>
    </source>
</evidence>